<proteinExistence type="predicted"/>
<dbReference type="RefSeq" id="WP_157340343.1">
    <property type="nucleotide sequence ID" value="NZ_WQNF01000001.1"/>
</dbReference>
<keyword evidence="2" id="KW-1185">Reference proteome</keyword>
<name>A0A844S8Y4_9BRAD</name>
<dbReference type="AlphaFoldDB" id="A0A844S8Y4"/>
<gene>
    <name evidence="1" type="ORF">GPL21_00320</name>
</gene>
<accession>A0A844S8Y4</accession>
<dbReference type="Proteomes" id="UP000436468">
    <property type="component" value="Unassembled WGS sequence"/>
</dbReference>
<protein>
    <submittedName>
        <fullName evidence="1">Uncharacterized protein</fullName>
    </submittedName>
</protein>
<sequence length="66" mass="7586">MTELRLSKRIDPLDKSVCAEAERLRKEARGTPPGVERDRLIRRARQAEAACRMTRWLASQELQPPA</sequence>
<comment type="caution">
    <text evidence="1">The sequence shown here is derived from an EMBL/GenBank/DDBJ whole genome shotgun (WGS) entry which is preliminary data.</text>
</comment>
<dbReference type="EMBL" id="WQNF01000001">
    <property type="protein sequence ID" value="MVT63558.1"/>
    <property type="molecule type" value="Genomic_DNA"/>
</dbReference>
<organism evidence="1 2">
    <name type="scientific">Bradyrhizobium pachyrhizi</name>
    <dbReference type="NCBI Taxonomy" id="280333"/>
    <lineage>
        <taxon>Bacteria</taxon>
        <taxon>Pseudomonadati</taxon>
        <taxon>Pseudomonadota</taxon>
        <taxon>Alphaproteobacteria</taxon>
        <taxon>Hyphomicrobiales</taxon>
        <taxon>Nitrobacteraceae</taxon>
        <taxon>Bradyrhizobium</taxon>
    </lineage>
</organism>
<reference evidence="1 2" key="1">
    <citation type="submission" date="2019-12" db="EMBL/GenBank/DDBJ databases">
        <title>Draft genome sequences Bradyrhizobium cajani AMBPC1010, Bradyrhizobium pachyrhizi AMBPC1040 and Bradyrhizobium yuanmingense ALSPC3051, three plant growth promoting strains isolated from nodules of Cajanus cajan L. in Dominican Republic.</title>
        <authorList>
            <person name="Flores-Felix J.D."/>
            <person name="Araujo J."/>
            <person name="Diaz-Alcantara C."/>
            <person name="Gonzalez-Andres F."/>
            <person name="Velazquez E."/>
        </authorList>
    </citation>
    <scope>NUCLEOTIDE SEQUENCE [LARGE SCALE GENOMIC DNA]</scope>
    <source>
        <strain evidence="1 2">1040</strain>
    </source>
</reference>
<evidence type="ECO:0000313" key="2">
    <source>
        <dbReference type="Proteomes" id="UP000436468"/>
    </source>
</evidence>
<evidence type="ECO:0000313" key="1">
    <source>
        <dbReference type="EMBL" id="MVT63558.1"/>
    </source>
</evidence>